<feature type="coiled-coil region" evidence="3">
    <location>
        <begin position="64"/>
        <end position="98"/>
    </location>
</feature>
<dbReference type="GO" id="GO:0001228">
    <property type="term" value="F:DNA-binding transcription activator activity, RNA polymerase II-specific"/>
    <property type="evidence" value="ECO:0007669"/>
    <property type="project" value="TreeGrafter"/>
</dbReference>
<keyword evidence="3" id="KW-0175">Coiled coil</keyword>
<dbReference type="PANTHER" id="PTHR40621:SF6">
    <property type="entry name" value="AP-1-LIKE TRANSCRIPTION FACTOR YAP1-RELATED"/>
    <property type="match status" value="1"/>
</dbReference>
<name>A0A074VAJ2_AURM1</name>
<keyword evidence="6" id="KW-1185">Reference proteome</keyword>
<dbReference type="AlphaFoldDB" id="A0A074VAJ2"/>
<dbReference type="Proteomes" id="UP000030672">
    <property type="component" value="Unassembled WGS sequence"/>
</dbReference>
<protein>
    <recommendedName>
        <fullName evidence="4">BZIP domain-containing protein</fullName>
    </recommendedName>
</protein>
<dbReference type="EMBL" id="KL584880">
    <property type="protein sequence ID" value="KEQ57630.1"/>
    <property type="molecule type" value="Genomic_DNA"/>
</dbReference>
<dbReference type="RefSeq" id="XP_040874654.1">
    <property type="nucleotide sequence ID" value="XM_041029015.1"/>
</dbReference>
<dbReference type="Gene3D" id="1.10.238.100">
    <property type="entry name" value="YAP1 redox domain. Chain B"/>
    <property type="match status" value="1"/>
</dbReference>
<dbReference type="InterPro" id="IPR004827">
    <property type="entry name" value="bZIP"/>
</dbReference>
<dbReference type="GO" id="GO:0090575">
    <property type="term" value="C:RNA polymerase II transcription regulator complex"/>
    <property type="evidence" value="ECO:0007669"/>
    <property type="project" value="TreeGrafter"/>
</dbReference>
<dbReference type="HOGENOM" id="CLU_036934_2_0_1"/>
<sequence>MSVDYRPSVWSSAKQFLADSLGKDGPRTKVVAKESSAEEAKYQKRRKQVREAQKKYRNKQGHYVLALEARLVELQADFATAKKRAACMEAEIERLRSSPYANPSWSALQKDSIAWTQVSNTSYGAQRLSVELDNLVLPGTSRQDLLSEDLTSLAKGSSVNELELTQLGINFVLFLERPCLGHITSTSSEYLEPCNHGFQLQYHLLARRDNNGARDSALRWPVPQTELSNLLALSPDLTPWQEITPIQMWQQIKSHPGFEACAAASFRELVSQLSKSTRCYGFGAVVSQSAFAKALTSHLG</sequence>
<evidence type="ECO:0000259" key="4">
    <source>
        <dbReference type="SMART" id="SM00338"/>
    </source>
</evidence>
<dbReference type="SMART" id="SM00338">
    <property type="entry name" value="BRLZ"/>
    <property type="match status" value="1"/>
</dbReference>
<evidence type="ECO:0000256" key="3">
    <source>
        <dbReference type="SAM" id="Coils"/>
    </source>
</evidence>
<dbReference type="InterPro" id="IPR046347">
    <property type="entry name" value="bZIP_sf"/>
</dbReference>
<dbReference type="PANTHER" id="PTHR40621">
    <property type="entry name" value="TRANSCRIPTION FACTOR KAPC-RELATED"/>
    <property type="match status" value="1"/>
</dbReference>
<keyword evidence="2" id="KW-0539">Nucleus</keyword>
<feature type="domain" description="BZIP" evidence="4">
    <location>
        <begin position="37"/>
        <end position="101"/>
    </location>
</feature>
<dbReference type="Gene3D" id="1.20.5.170">
    <property type="match status" value="1"/>
</dbReference>
<dbReference type="CDD" id="cd14688">
    <property type="entry name" value="bZIP_YAP"/>
    <property type="match status" value="1"/>
</dbReference>
<evidence type="ECO:0000313" key="5">
    <source>
        <dbReference type="EMBL" id="KEQ57630.1"/>
    </source>
</evidence>
<dbReference type="GO" id="GO:0000976">
    <property type="term" value="F:transcription cis-regulatory region binding"/>
    <property type="evidence" value="ECO:0007669"/>
    <property type="project" value="InterPro"/>
</dbReference>
<gene>
    <name evidence="5" type="ORF">M437DRAFT_89283</name>
</gene>
<dbReference type="SUPFAM" id="SSF57959">
    <property type="entry name" value="Leucine zipper domain"/>
    <property type="match status" value="1"/>
</dbReference>
<proteinExistence type="predicted"/>
<accession>A0A074VAJ2</accession>
<dbReference type="STRING" id="1043003.A0A074VAJ2"/>
<evidence type="ECO:0000256" key="1">
    <source>
        <dbReference type="ARBA" id="ARBA00004123"/>
    </source>
</evidence>
<comment type="subcellular location">
    <subcellularLocation>
        <location evidence="1">Nucleus</location>
    </subcellularLocation>
</comment>
<evidence type="ECO:0000256" key="2">
    <source>
        <dbReference type="ARBA" id="ARBA00023242"/>
    </source>
</evidence>
<evidence type="ECO:0000313" key="6">
    <source>
        <dbReference type="Proteomes" id="UP000030672"/>
    </source>
</evidence>
<reference evidence="5 6" key="1">
    <citation type="journal article" date="2014" name="BMC Genomics">
        <title>Genome sequencing of four Aureobasidium pullulans varieties: biotechnological potential, stress tolerance, and description of new species.</title>
        <authorList>
            <person name="Gostin Ar C."/>
            <person name="Ohm R.A."/>
            <person name="Kogej T."/>
            <person name="Sonjak S."/>
            <person name="Turk M."/>
            <person name="Zajc J."/>
            <person name="Zalar P."/>
            <person name="Grube M."/>
            <person name="Sun H."/>
            <person name="Han J."/>
            <person name="Sharma A."/>
            <person name="Chiniquy J."/>
            <person name="Ngan C.Y."/>
            <person name="Lipzen A."/>
            <person name="Barry K."/>
            <person name="Grigoriev I.V."/>
            <person name="Gunde-Cimerman N."/>
        </authorList>
    </citation>
    <scope>NUCLEOTIDE SEQUENCE [LARGE SCALE GENOMIC DNA]</scope>
    <source>
        <strain evidence="5 6">CBS 110374</strain>
    </source>
</reference>
<organism evidence="5 6">
    <name type="scientific">Aureobasidium melanogenum (strain CBS 110374)</name>
    <name type="common">Aureobasidium pullulans var. melanogenum</name>
    <dbReference type="NCBI Taxonomy" id="1043003"/>
    <lineage>
        <taxon>Eukaryota</taxon>
        <taxon>Fungi</taxon>
        <taxon>Dikarya</taxon>
        <taxon>Ascomycota</taxon>
        <taxon>Pezizomycotina</taxon>
        <taxon>Dothideomycetes</taxon>
        <taxon>Dothideomycetidae</taxon>
        <taxon>Dothideales</taxon>
        <taxon>Saccotheciaceae</taxon>
        <taxon>Aureobasidium</taxon>
    </lineage>
</organism>
<dbReference type="InterPro" id="IPR050936">
    <property type="entry name" value="AP-1-like"/>
</dbReference>
<dbReference type="GeneID" id="63922388"/>